<comment type="caution">
    <text evidence="2">The sequence shown here is derived from an EMBL/GenBank/DDBJ whole genome shotgun (WGS) entry which is preliminary data.</text>
</comment>
<keyword evidence="3" id="KW-1185">Reference proteome</keyword>
<accession>A0ABR7ZXE9</accession>
<name>A0ABR7ZXE9_9CYAN</name>
<evidence type="ECO:0000313" key="2">
    <source>
        <dbReference type="EMBL" id="MBD2188633.1"/>
    </source>
</evidence>
<dbReference type="Pfam" id="PF01809">
    <property type="entry name" value="YidD"/>
    <property type="match status" value="1"/>
</dbReference>
<proteinExistence type="predicted"/>
<protein>
    <submittedName>
        <fullName evidence="2">Membrane protein insertion efficiency factor YidD</fullName>
    </submittedName>
</protein>
<feature type="region of interest" description="Disordered" evidence="1">
    <location>
        <begin position="123"/>
        <end position="172"/>
    </location>
</feature>
<organism evidence="2 3">
    <name type="scientific">Pseudanabaena mucicola FACHB-723</name>
    <dbReference type="NCBI Taxonomy" id="2692860"/>
    <lineage>
        <taxon>Bacteria</taxon>
        <taxon>Bacillati</taxon>
        <taxon>Cyanobacteriota</taxon>
        <taxon>Cyanophyceae</taxon>
        <taxon>Pseudanabaenales</taxon>
        <taxon>Pseudanabaenaceae</taxon>
        <taxon>Pseudanabaena</taxon>
    </lineage>
</organism>
<reference evidence="2 3" key="1">
    <citation type="journal article" date="2020" name="ISME J.">
        <title>Comparative genomics reveals insights into cyanobacterial evolution and habitat adaptation.</title>
        <authorList>
            <person name="Chen M.Y."/>
            <person name="Teng W.K."/>
            <person name="Zhao L."/>
            <person name="Hu C.X."/>
            <person name="Zhou Y.K."/>
            <person name="Han B.P."/>
            <person name="Song L.R."/>
            <person name="Shu W.S."/>
        </authorList>
    </citation>
    <scope>NUCLEOTIDE SEQUENCE [LARGE SCALE GENOMIC DNA]</scope>
    <source>
        <strain evidence="2 3">FACHB-723</strain>
    </source>
</reference>
<dbReference type="NCBIfam" id="TIGR00278">
    <property type="entry name" value="membrane protein insertion efficiency factor YidD"/>
    <property type="match status" value="1"/>
</dbReference>
<sequence>MQKRIGVQQPIANLFNTVARGLAVNAISGYQRFISPHKGFSCAHRVLYGCESCSQYFKRVIAEEGITTAIANAKGRFQECREANEILKTRRSRCRQNYNQKYNQKYYANRLSPQHLAIESGNQESDNINENPDIPDSPDAPVDGQRPKLGGAQWGRKTRSQNENNNPNNNANDNNCNQWDYVDCTDCAYGLDSLSCDGSDRQCDNPFESMSCPDLNCDGADCLSGMDCSGLDCGSLDCLSCGDCGSCG</sequence>
<dbReference type="SMART" id="SM01234">
    <property type="entry name" value="Haemolytic"/>
    <property type="match status" value="1"/>
</dbReference>
<evidence type="ECO:0000256" key="1">
    <source>
        <dbReference type="SAM" id="MobiDB-lite"/>
    </source>
</evidence>
<gene>
    <name evidence="2" type="primary">yidD</name>
    <name evidence="2" type="ORF">H6F41_10800</name>
</gene>
<dbReference type="EMBL" id="JACJQB010000019">
    <property type="protein sequence ID" value="MBD2188633.1"/>
    <property type="molecule type" value="Genomic_DNA"/>
</dbReference>
<dbReference type="InterPro" id="IPR002696">
    <property type="entry name" value="Membr_insert_effic_factor_YidD"/>
</dbReference>
<dbReference type="Proteomes" id="UP000642094">
    <property type="component" value="Unassembled WGS sequence"/>
</dbReference>
<feature type="compositionally biased region" description="Low complexity" evidence="1">
    <location>
        <begin position="162"/>
        <end position="172"/>
    </location>
</feature>
<dbReference type="RefSeq" id="WP_190403483.1">
    <property type="nucleotide sequence ID" value="NZ_JACJQB010000019.1"/>
</dbReference>
<evidence type="ECO:0000313" key="3">
    <source>
        <dbReference type="Proteomes" id="UP000642094"/>
    </source>
</evidence>